<gene>
    <name evidence="2" type="ORF">CTI12_AA255520</name>
</gene>
<evidence type="ECO:0000313" key="2">
    <source>
        <dbReference type="EMBL" id="PWA74219.1"/>
    </source>
</evidence>
<evidence type="ECO:0000259" key="1">
    <source>
        <dbReference type="Pfam" id="PF22936"/>
    </source>
</evidence>
<name>A0A2U1NL41_ARTAN</name>
<accession>A0A2U1NL41</accession>
<organism evidence="2 3">
    <name type="scientific">Artemisia annua</name>
    <name type="common">Sweet wormwood</name>
    <dbReference type="NCBI Taxonomy" id="35608"/>
    <lineage>
        <taxon>Eukaryota</taxon>
        <taxon>Viridiplantae</taxon>
        <taxon>Streptophyta</taxon>
        <taxon>Embryophyta</taxon>
        <taxon>Tracheophyta</taxon>
        <taxon>Spermatophyta</taxon>
        <taxon>Magnoliopsida</taxon>
        <taxon>eudicotyledons</taxon>
        <taxon>Gunneridae</taxon>
        <taxon>Pentapetalae</taxon>
        <taxon>asterids</taxon>
        <taxon>campanulids</taxon>
        <taxon>Asterales</taxon>
        <taxon>Asteraceae</taxon>
        <taxon>Asteroideae</taxon>
        <taxon>Anthemideae</taxon>
        <taxon>Artemisiinae</taxon>
        <taxon>Artemisia</taxon>
    </lineage>
</organism>
<dbReference type="AlphaFoldDB" id="A0A2U1NL41"/>
<evidence type="ECO:0000313" key="3">
    <source>
        <dbReference type="Proteomes" id="UP000245207"/>
    </source>
</evidence>
<proteinExistence type="predicted"/>
<keyword evidence="3" id="KW-1185">Reference proteome</keyword>
<protein>
    <recommendedName>
        <fullName evidence="1">Retrovirus-related Pol polyprotein from transposon TNT 1-94-like beta-barrel domain-containing protein</fullName>
    </recommendedName>
</protein>
<dbReference type="OrthoDB" id="1742531at2759"/>
<feature type="domain" description="Retrovirus-related Pol polyprotein from transposon TNT 1-94-like beta-barrel" evidence="1">
    <location>
        <begin position="1"/>
        <end position="63"/>
    </location>
</feature>
<dbReference type="InterPro" id="IPR054722">
    <property type="entry name" value="PolX-like_BBD"/>
</dbReference>
<reference evidence="2 3" key="1">
    <citation type="journal article" date="2018" name="Mol. Plant">
        <title>The genome of Artemisia annua provides insight into the evolution of Asteraceae family and artemisinin biosynthesis.</title>
        <authorList>
            <person name="Shen Q."/>
            <person name="Zhang L."/>
            <person name="Liao Z."/>
            <person name="Wang S."/>
            <person name="Yan T."/>
            <person name="Shi P."/>
            <person name="Liu M."/>
            <person name="Fu X."/>
            <person name="Pan Q."/>
            <person name="Wang Y."/>
            <person name="Lv Z."/>
            <person name="Lu X."/>
            <person name="Zhang F."/>
            <person name="Jiang W."/>
            <person name="Ma Y."/>
            <person name="Chen M."/>
            <person name="Hao X."/>
            <person name="Li L."/>
            <person name="Tang Y."/>
            <person name="Lv G."/>
            <person name="Zhou Y."/>
            <person name="Sun X."/>
            <person name="Brodelius P.E."/>
            <person name="Rose J.K.C."/>
            <person name="Tang K."/>
        </authorList>
    </citation>
    <scope>NUCLEOTIDE SEQUENCE [LARGE SCALE GENOMIC DNA]</scope>
    <source>
        <strain evidence="3">cv. Huhao1</strain>
        <tissue evidence="2">Leaf</tissue>
    </source>
</reference>
<comment type="caution">
    <text evidence="2">The sequence shown here is derived from an EMBL/GenBank/DDBJ whole genome shotgun (WGS) entry which is preliminary data.</text>
</comment>
<dbReference type="Pfam" id="PF22936">
    <property type="entry name" value="Pol_BBD"/>
    <property type="match status" value="1"/>
</dbReference>
<dbReference type="EMBL" id="PKPP01002600">
    <property type="protein sequence ID" value="PWA74219.1"/>
    <property type="molecule type" value="Genomic_DNA"/>
</dbReference>
<sequence>MFVDYHPLNGHEVKLDFNRRAEVVGVGTVKLRLATGKVWTLRNVFHMPKIIKCILSLSKLGECNLVTTMSVVDGVLKNGDEVVGTAYDEGGLLRLSVVDECQDGTEGSEQ</sequence>
<dbReference type="Proteomes" id="UP000245207">
    <property type="component" value="Unassembled WGS sequence"/>
</dbReference>